<dbReference type="InterPro" id="IPR029044">
    <property type="entry name" value="Nucleotide-diphossugar_trans"/>
</dbReference>
<evidence type="ECO:0000256" key="1">
    <source>
        <dbReference type="SAM" id="Phobius"/>
    </source>
</evidence>
<gene>
    <name evidence="3" type="ORF">ACFPH8_09020</name>
</gene>
<dbReference type="Proteomes" id="UP001596162">
    <property type="component" value="Unassembled WGS sequence"/>
</dbReference>
<keyword evidence="4" id="KW-1185">Reference proteome</keyword>
<evidence type="ECO:0000313" key="4">
    <source>
        <dbReference type="Proteomes" id="UP001596162"/>
    </source>
</evidence>
<protein>
    <submittedName>
        <fullName evidence="3">Glycosyltransferase family 2 protein</fullName>
    </submittedName>
</protein>
<dbReference type="InterPro" id="IPR001173">
    <property type="entry name" value="Glyco_trans_2-like"/>
</dbReference>
<keyword evidence="1" id="KW-0472">Membrane</keyword>
<dbReference type="PANTHER" id="PTHR22916">
    <property type="entry name" value="GLYCOSYLTRANSFERASE"/>
    <property type="match status" value="1"/>
</dbReference>
<comment type="caution">
    <text evidence="3">The sequence shown here is derived from an EMBL/GenBank/DDBJ whole genome shotgun (WGS) entry which is preliminary data.</text>
</comment>
<feature type="transmembrane region" description="Helical" evidence="1">
    <location>
        <begin position="283"/>
        <end position="300"/>
    </location>
</feature>
<accession>A0ABW0C6X6</accession>
<dbReference type="CDD" id="cd00761">
    <property type="entry name" value="Glyco_tranf_GTA_type"/>
    <property type="match status" value="1"/>
</dbReference>
<keyword evidence="1" id="KW-1133">Transmembrane helix</keyword>
<sequence length="318" mass="36941">MQLEQPLISIIIPTFNRAHLIGATLDSVLAQTYLNWECLVIDDGSTDKTLEVLTVYMNRDKRFQYHPRPESHLKGGNGARNFGFEKSKGDYIQWFDSDDLMDPNLLDMQLGNILTNQAGFSLCLFDLIDENGDALKKGIAHSLQDGFYYDYIIRRLPANLPTILFRKSVLVGHPLNEHLLKSQEYEFLQRFFRMNHDQGVMLNKALVQVIRHSESITEQHTPGKVASALDALLITNSELPSTKPTYIRSALAILYLRTLYLAFTSRMTDVFYKYLLKMRYFHFYKSLLSIVYLSLMYILVKVMPIGNWHYKNIYNLYR</sequence>
<evidence type="ECO:0000259" key="2">
    <source>
        <dbReference type="Pfam" id="PF00535"/>
    </source>
</evidence>
<proteinExistence type="predicted"/>
<dbReference type="Pfam" id="PF00535">
    <property type="entry name" value="Glycos_transf_2"/>
    <property type="match status" value="1"/>
</dbReference>
<feature type="domain" description="Glycosyltransferase 2-like" evidence="2">
    <location>
        <begin position="9"/>
        <end position="154"/>
    </location>
</feature>
<dbReference type="EMBL" id="JBHSLA010000003">
    <property type="protein sequence ID" value="MFC5195466.1"/>
    <property type="molecule type" value="Genomic_DNA"/>
</dbReference>
<reference evidence="4" key="1">
    <citation type="journal article" date="2019" name="Int. J. Syst. Evol. Microbiol.">
        <title>The Global Catalogue of Microorganisms (GCM) 10K type strain sequencing project: providing services to taxonomists for standard genome sequencing and annotation.</title>
        <authorList>
            <consortium name="The Broad Institute Genomics Platform"/>
            <consortium name="The Broad Institute Genome Sequencing Center for Infectious Disease"/>
            <person name="Wu L."/>
            <person name="Ma J."/>
        </authorList>
    </citation>
    <scope>NUCLEOTIDE SEQUENCE [LARGE SCALE GENOMIC DNA]</scope>
    <source>
        <strain evidence="4">JCM 17978</strain>
    </source>
</reference>
<evidence type="ECO:0000313" key="3">
    <source>
        <dbReference type="EMBL" id="MFC5195466.1"/>
    </source>
</evidence>
<dbReference type="PANTHER" id="PTHR22916:SF3">
    <property type="entry name" value="UDP-GLCNAC:BETAGAL BETA-1,3-N-ACETYLGLUCOSAMINYLTRANSFERASE-LIKE PROTEIN 1"/>
    <property type="match status" value="1"/>
</dbReference>
<dbReference type="SUPFAM" id="SSF53448">
    <property type="entry name" value="Nucleotide-diphospho-sugar transferases"/>
    <property type="match status" value="1"/>
</dbReference>
<dbReference type="RefSeq" id="WP_376860312.1">
    <property type="nucleotide sequence ID" value="NZ_JBHSLA010000003.1"/>
</dbReference>
<dbReference type="Gene3D" id="3.90.550.10">
    <property type="entry name" value="Spore Coat Polysaccharide Biosynthesis Protein SpsA, Chain A"/>
    <property type="match status" value="1"/>
</dbReference>
<organism evidence="3 4">
    <name type="scientific">Bizionia hallyeonensis</name>
    <dbReference type="NCBI Taxonomy" id="1123757"/>
    <lineage>
        <taxon>Bacteria</taxon>
        <taxon>Pseudomonadati</taxon>
        <taxon>Bacteroidota</taxon>
        <taxon>Flavobacteriia</taxon>
        <taxon>Flavobacteriales</taxon>
        <taxon>Flavobacteriaceae</taxon>
        <taxon>Bizionia</taxon>
    </lineage>
</organism>
<keyword evidence="1" id="KW-0812">Transmembrane</keyword>
<name>A0ABW0C6X6_9FLAO</name>